<dbReference type="AlphaFoldDB" id="A0AAE0KRP8"/>
<comment type="pathway">
    <text evidence="1">Glycolipid biosynthesis; glycosylphosphatidylinositol-anchor biosynthesis.</text>
</comment>
<dbReference type="PANTHER" id="PTHR48067">
    <property type="entry name" value="GPI-ANCHOR TRANSAMIDASE"/>
    <property type="match status" value="1"/>
</dbReference>
<name>A0AAE0KRP8_9CHLO</name>
<proteinExistence type="inferred from homology"/>
<sequence>MGRAPLLLVFFTLWYSQVNGASRHTNNWAVLVDTSRFWYNYRHAANTLSLYRTVKRLGIPDSNIILMLADDVACNPRNPHPGKVFNNADQRVNIYGDDIEVDYRGEEVTVESFLRVLLNRHDPEVPRSKRLLTDSGSNVLIFLTGHGGEEFLKFQDSEEILSRDIADAVGQMHNKARYHEMLFMVDTCQGASLFNDLSSPGIITLSSSASGESSYSHHIDFDVGVSVIDRFSFYMLEFFERVTINSHKTVADLFRHFRRDYLRSTPTMSTKLYNRPIDTEALVNAKDNMSWFANKGGFSRVAGKGGSGRGAGEGGFGRVAGKGSFGRGKALGEGGFAGAASAGVAGEGGFGRVAGEGGFGRVGGEGGFGQGWAVSGRRLRQGHGRERLQQGRGLGRLQQGRGVRAALAGSGTRGGFRRVAGKGGFGRGTGEGGCRVAGEGGFGRGTGENGLGRARASMPLAGSQAAGFCRVAGEAGFGVSGKGGFGRVAAEGVSASRGAGEAGSAGVAGEAASRRVAEGGFSGGSRAKAAGRAFSRVGGEGGFGRVAGEAGFSRVGGEGGLVFMGRGGDVPSLTVLLTDFFGSVMLAEETMESYPRFQGTSDAKHAKL</sequence>
<dbReference type="GO" id="GO:0006506">
    <property type="term" value="P:GPI anchor biosynthetic process"/>
    <property type="evidence" value="ECO:0007669"/>
    <property type="project" value="UniProtKB-KW"/>
</dbReference>
<dbReference type="PIRSF" id="PIRSF019663">
    <property type="entry name" value="Legumain"/>
    <property type="match status" value="1"/>
</dbReference>
<evidence type="ECO:0000313" key="8">
    <source>
        <dbReference type="Proteomes" id="UP001190700"/>
    </source>
</evidence>
<dbReference type="FunFam" id="3.40.50.1460:FF:000021">
    <property type="entry name" value="GPI-anchor transamidase"/>
    <property type="match status" value="1"/>
</dbReference>
<protein>
    <recommendedName>
        <fullName evidence="9">GPI-anchor transamidase</fullName>
    </recommendedName>
</protein>
<evidence type="ECO:0000256" key="4">
    <source>
        <dbReference type="ARBA" id="ARBA00022729"/>
    </source>
</evidence>
<evidence type="ECO:0000256" key="6">
    <source>
        <dbReference type="SAM" id="SignalP"/>
    </source>
</evidence>
<dbReference type="Gene3D" id="3.40.50.1460">
    <property type="match status" value="1"/>
</dbReference>
<keyword evidence="3" id="KW-0337">GPI-anchor biosynthesis</keyword>
<dbReference type="InterPro" id="IPR001096">
    <property type="entry name" value="Peptidase_C13"/>
</dbReference>
<evidence type="ECO:0008006" key="9">
    <source>
        <dbReference type="Google" id="ProtNLM"/>
    </source>
</evidence>
<dbReference type="Pfam" id="PF01650">
    <property type="entry name" value="Peptidase_C13"/>
    <property type="match status" value="1"/>
</dbReference>
<dbReference type="PANTHER" id="PTHR48067:SF1">
    <property type="entry name" value="GPI-ANCHOR TRANSAMIDASE"/>
    <property type="match status" value="1"/>
</dbReference>
<evidence type="ECO:0000256" key="1">
    <source>
        <dbReference type="ARBA" id="ARBA00004687"/>
    </source>
</evidence>
<dbReference type="PIRSF" id="PIRSF500138">
    <property type="entry name" value="GPI8"/>
    <property type="match status" value="1"/>
</dbReference>
<evidence type="ECO:0000256" key="3">
    <source>
        <dbReference type="ARBA" id="ARBA00022502"/>
    </source>
</evidence>
<evidence type="ECO:0000313" key="7">
    <source>
        <dbReference type="EMBL" id="KAK3258273.1"/>
    </source>
</evidence>
<comment type="similarity">
    <text evidence="2">Belongs to the peptidase C13 family.</text>
</comment>
<dbReference type="InterPro" id="IPR028361">
    <property type="entry name" value="GPI_transamidase"/>
</dbReference>
<gene>
    <name evidence="7" type="ORF">CYMTET_32675</name>
</gene>
<dbReference type="GO" id="GO:0016255">
    <property type="term" value="P:attachment of GPI anchor to protein"/>
    <property type="evidence" value="ECO:0007669"/>
    <property type="project" value="InterPro"/>
</dbReference>
<evidence type="ECO:0000256" key="5">
    <source>
        <dbReference type="PIRSR" id="PIRSR019663-1"/>
    </source>
</evidence>
<dbReference type="PRINTS" id="PR00776">
    <property type="entry name" value="HEMOGLOBNASE"/>
</dbReference>
<organism evidence="7 8">
    <name type="scientific">Cymbomonas tetramitiformis</name>
    <dbReference type="NCBI Taxonomy" id="36881"/>
    <lineage>
        <taxon>Eukaryota</taxon>
        <taxon>Viridiplantae</taxon>
        <taxon>Chlorophyta</taxon>
        <taxon>Pyramimonadophyceae</taxon>
        <taxon>Pyramimonadales</taxon>
        <taxon>Pyramimonadaceae</taxon>
        <taxon>Cymbomonas</taxon>
    </lineage>
</organism>
<dbReference type="GO" id="GO:0006508">
    <property type="term" value="P:proteolysis"/>
    <property type="evidence" value="ECO:0007669"/>
    <property type="project" value="InterPro"/>
</dbReference>
<dbReference type="GO" id="GO:0003923">
    <property type="term" value="F:GPI-anchor transamidase activity"/>
    <property type="evidence" value="ECO:0007669"/>
    <property type="project" value="InterPro"/>
</dbReference>
<accession>A0AAE0KRP8</accession>
<dbReference type="Proteomes" id="UP001190700">
    <property type="component" value="Unassembled WGS sequence"/>
</dbReference>
<dbReference type="EMBL" id="LGRX02019662">
    <property type="protein sequence ID" value="KAK3258273.1"/>
    <property type="molecule type" value="Genomic_DNA"/>
</dbReference>
<feature type="signal peptide" evidence="6">
    <location>
        <begin position="1"/>
        <end position="20"/>
    </location>
</feature>
<reference evidence="7 8" key="1">
    <citation type="journal article" date="2015" name="Genome Biol. Evol.">
        <title>Comparative Genomics of a Bacterivorous Green Alga Reveals Evolutionary Causalities and Consequences of Phago-Mixotrophic Mode of Nutrition.</title>
        <authorList>
            <person name="Burns J.A."/>
            <person name="Paasch A."/>
            <person name="Narechania A."/>
            <person name="Kim E."/>
        </authorList>
    </citation>
    <scope>NUCLEOTIDE SEQUENCE [LARGE SCALE GENOMIC DNA]</scope>
    <source>
        <strain evidence="7 8">PLY_AMNH</strain>
    </source>
</reference>
<dbReference type="GO" id="GO:0042765">
    <property type="term" value="C:GPI-anchor transamidase complex"/>
    <property type="evidence" value="ECO:0007669"/>
    <property type="project" value="InterPro"/>
</dbReference>
<comment type="caution">
    <text evidence="7">The sequence shown here is derived from an EMBL/GenBank/DDBJ whole genome shotgun (WGS) entry which is preliminary data.</text>
</comment>
<feature type="active site" description="Nucleophile" evidence="5">
    <location>
        <position position="188"/>
    </location>
</feature>
<feature type="active site" evidence="5">
    <location>
        <position position="146"/>
    </location>
</feature>
<feature type="chain" id="PRO_5042186972" description="GPI-anchor transamidase" evidence="6">
    <location>
        <begin position="21"/>
        <end position="608"/>
    </location>
</feature>
<keyword evidence="4 6" id="KW-0732">Signal</keyword>
<evidence type="ECO:0000256" key="2">
    <source>
        <dbReference type="ARBA" id="ARBA00009941"/>
    </source>
</evidence>
<keyword evidence="8" id="KW-1185">Reference proteome</keyword>